<dbReference type="SMART" id="SM00321">
    <property type="entry name" value="WSC"/>
    <property type="match status" value="1"/>
</dbReference>
<sequence>MSRKILSIGLLSFLAFSPSIVSALQHDCYSNIGDLKQVMTSTYQSTGMCETFCNRSDYSVYGLKGDRCWCGDKLPPLSAKVSTKECNTACPGYPSDKCGGDGVWTIISDSSTHPEHSEAQSSSSEPKSSTKNYPMGTLSVNPTVVQTGAASQTSIPSNILTAPTMDPKNEMAEASALAATQASSSSSSSASSSADPESSSNVAVVPASPASVGSLVGAILLPLVLGSAF</sequence>
<dbReference type="Pfam" id="PF01822">
    <property type="entry name" value="WSC"/>
    <property type="match status" value="1"/>
</dbReference>
<feature type="signal peptide" evidence="8">
    <location>
        <begin position="1"/>
        <end position="23"/>
    </location>
</feature>
<reference evidence="10 11" key="1">
    <citation type="submission" date="2016-12" db="EMBL/GenBank/DDBJ databases">
        <title>The genomes of Aspergillus section Nigri reveals drivers in fungal speciation.</title>
        <authorList>
            <consortium name="DOE Joint Genome Institute"/>
            <person name="Vesth T.C."/>
            <person name="Nybo J."/>
            <person name="Theobald S."/>
            <person name="Brandl J."/>
            <person name="Frisvad J.C."/>
            <person name="Nielsen K.F."/>
            <person name="Lyhne E.K."/>
            <person name="Kogle M.E."/>
            <person name="Kuo A."/>
            <person name="Riley R."/>
            <person name="Clum A."/>
            <person name="Nolan M."/>
            <person name="Lipzen A."/>
            <person name="Salamov A."/>
            <person name="Henrissat B."/>
            <person name="Wiebenga A."/>
            <person name="De Vries R.P."/>
            <person name="Grigoriev I.V."/>
            <person name="Mortensen U.H."/>
            <person name="Andersen M.R."/>
            <person name="Baker S.E."/>
        </authorList>
    </citation>
    <scope>NUCLEOTIDE SEQUENCE [LARGE SCALE GENOMIC DNA]</scope>
    <source>
        <strain evidence="10 11">IBT 23096</strain>
    </source>
</reference>
<keyword evidence="2" id="KW-0812">Transmembrane</keyword>
<evidence type="ECO:0000256" key="3">
    <source>
        <dbReference type="ARBA" id="ARBA00022729"/>
    </source>
</evidence>
<dbReference type="OrthoDB" id="2019572at2759"/>
<dbReference type="GO" id="GO:0005886">
    <property type="term" value="C:plasma membrane"/>
    <property type="evidence" value="ECO:0007669"/>
    <property type="project" value="TreeGrafter"/>
</dbReference>
<evidence type="ECO:0000256" key="1">
    <source>
        <dbReference type="ARBA" id="ARBA00004167"/>
    </source>
</evidence>
<evidence type="ECO:0000256" key="2">
    <source>
        <dbReference type="ARBA" id="ARBA00022692"/>
    </source>
</evidence>
<evidence type="ECO:0000256" key="4">
    <source>
        <dbReference type="ARBA" id="ARBA00022989"/>
    </source>
</evidence>
<proteinExistence type="predicted"/>
<feature type="region of interest" description="Disordered" evidence="7">
    <location>
        <begin position="173"/>
        <end position="203"/>
    </location>
</feature>
<keyword evidence="5" id="KW-0472">Membrane</keyword>
<dbReference type="PROSITE" id="PS51212">
    <property type="entry name" value="WSC"/>
    <property type="match status" value="1"/>
</dbReference>
<dbReference type="EMBL" id="MSFO01000002">
    <property type="protein sequence ID" value="PLB52447.1"/>
    <property type="molecule type" value="Genomic_DNA"/>
</dbReference>
<dbReference type="STRING" id="1392250.A0A2I2GHX6"/>
<dbReference type="PANTHER" id="PTHR24269">
    <property type="entry name" value="KREMEN PROTEIN"/>
    <property type="match status" value="1"/>
</dbReference>
<dbReference type="VEuPathDB" id="FungiDB:P170DRAFT_104738"/>
<protein>
    <recommendedName>
        <fullName evidence="9">WSC domain-containing protein</fullName>
    </recommendedName>
</protein>
<evidence type="ECO:0000256" key="6">
    <source>
        <dbReference type="ARBA" id="ARBA00023180"/>
    </source>
</evidence>
<dbReference type="AlphaFoldDB" id="A0A2I2GHX6"/>
<feature type="compositionally biased region" description="Low complexity" evidence="7">
    <location>
        <begin position="119"/>
        <end position="129"/>
    </location>
</feature>
<comment type="caution">
    <text evidence="10">The sequence shown here is derived from an EMBL/GenBank/DDBJ whole genome shotgun (WGS) entry which is preliminary data.</text>
</comment>
<dbReference type="Proteomes" id="UP000234275">
    <property type="component" value="Unassembled WGS sequence"/>
</dbReference>
<dbReference type="GeneID" id="36549980"/>
<gene>
    <name evidence="10" type="ORF">P170DRAFT_104738</name>
</gene>
<keyword evidence="3 8" id="KW-0732">Signal</keyword>
<dbReference type="RefSeq" id="XP_024707749.1">
    <property type="nucleotide sequence ID" value="XM_024842285.1"/>
</dbReference>
<organism evidence="10 11">
    <name type="scientific">Aspergillus steynii IBT 23096</name>
    <dbReference type="NCBI Taxonomy" id="1392250"/>
    <lineage>
        <taxon>Eukaryota</taxon>
        <taxon>Fungi</taxon>
        <taxon>Dikarya</taxon>
        <taxon>Ascomycota</taxon>
        <taxon>Pezizomycotina</taxon>
        <taxon>Eurotiomycetes</taxon>
        <taxon>Eurotiomycetidae</taxon>
        <taxon>Eurotiales</taxon>
        <taxon>Aspergillaceae</taxon>
        <taxon>Aspergillus</taxon>
        <taxon>Aspergillus subgen. Circumdati</taxon>
    </lineage>
</organism>
<feature type="domain" description="WSC" evidence="9">
    <location>
        <begin position="22"/>
        <end position="110"/>
    </location>
</feature>
<evidence type="ECO:0000313" key="11">
    <source>
        <dbReference type="Proteomes" id="UP000234275"/>
    </source>
</evidence>
<keyword evidence="4" id="KW-1133">Transmembrane helix</keyword>
<evidence type="ECO:0000256" key="7">
    <source>
        <dbReference type="SAM" id="MobiDB-lite"/>
    </source>
</evidence>
<keyword evidence="6" id="KW-0325">Glycoprotein</keyword>
<feature type="region of interest" description="Disordered" evidence="7">
    <location>
        <begin position="107"/>
        <end position="139"/>
    </location>
</feature>
<dbReference type="InterPro" id="IPR051836">
    <property type="entry name" value="Kremen_rcpt"/>
</dbReference>
<comment type="subcellular location">
    <subcellularLocation>
        <location evidence="1">Membrane</location>
        <topology evidence="1">Single-pass membrane protein</topology>
    </subcellularLocation>
</comment>
<evidence type="ECO:0000313" key="10">
    <source>
        <dbReference type="EMBL" id="PLB52447.1"/>
    </source>
</evidence>
<name>A0A2I2GHX6_9EURO</name>
<feature type="chain" id="PRO_5014111486" description="WSC domain-containing protein" evidence="8">
    <location>
        <begin position="24"/>
        <end position="229"/>
    </location>
</feature>
<dbReference type="PANTHER" id="PTHR24269:SF16">
    <property type="entry name" value="PROTEIN SLG1"/>
    <property type="match status" value="1"/>
</dbReference>
<accession>A0A2I2GHX6</accession>
<keyword evidence="11" id="KW-1185">Reference proteome</keyword>
<evidence type="ECO:0000256" key="8">
    <source>
        <dbReference type="SAM" id="SignalP"/>
    </source>
</evidence>
<dbReference type="InterPro" id="IPR002889">
    <property type="entry name" value="WSC_carb-bd"/>
</dbReference>
<evidence type="ECO:0000256" key="5">
    <source>
        <dbReference type="ARBA" id="ARBA00023136"/>
    </source>
</evidence>
<evidence type="ECO:0000259" key="9">
    <source>
        <dbReference type="PROSITE" id="PS51212"/>
    </source>
</evidence>